<proteinExistence type="predicted"/>
<dbReference type="OrthoDB" id="3827416at2"/>
<feature type="domain" description="DUF4232" evidence="2">
    <location>
        <begin position="182"/>
        <end position="317"/>
    </location>
</feature>
<comment type="caution">
    <text evidence="3">The sequence shown here is derived from an EMBL/GenBank/DDBJ whole genome shotgun (WGS) entry which is preliminary data.</text>
</comment>
<dbReference type="AlphaFoldDB" id="A0A100Y8S3"/>
<organism evidence="3 4">
    <name type="scientific">Streptomyces kanasensis</name>
    <dbReference type="NCBI Taxonomy" id="936756"/>
    <lineage>
        <taxon>Bacteria</taxon>
        <taxon>Bacillati</taxon>
        <taxon>Actinomycetota</taxon>
        <taxon>Actinomycetes</taxon>
        <taxon>Kitasatosporales</taxon>
        <taxon>Streptomycetaceae</taxon>
        <taxon>Streptomyces</taxon>
    </lineage>
</organism>
<evidence type="ECO:0000313" key="4">
    <source>
        <dbReference type="Proteomes" id="UP000054011"/>
    </source>
</evidence>
<sequence>MSRLTSSRKGLSATAPLPVSLAAIALLLTACGTERADAGHSGGSTAVPPSSVQVDDPGKDGVRITSLTLAPASPSPSPSTPDDFTVSADSLAADSGVSAAYEVTNDGTETLTYSIVFTFMSRDGGAMANQTATVRDVGPGKTVRGTVRAGVLPPTTPRVTQAKVLEVTKVPAGEAPAEAGSCPSSGIRVSADEGDAAMGLRVVGLHLDNCGTRPYTVEGYPLLELLGEDRKPVDGVRILQGSGEITTGAGPDRQPRPVTLGPGESAIASLVWRNTTESGAPVNVPYVRVRAKAGADPVTVTPNLDLGTTGKLGVKPWVKKAP</sequence>
<dbReference type="STRING" id="936756.ATE80_05420"/>
<evidence type="ECO:0000256" key="1">
    <source>
        <dbReference type="SAM" id="MobiDB-lite"/>
    </source>
</evidence>
<feature type="compositionally biased region" description="Polar residues" evidence="1">
    <location>
        <begin position="43"/>
        <end position="53"/>
    </location>
</feature>
<dbReference type="PROSITE" id="PS51257">
    <property type="entry name" value="PROKAR_LIPOPROTEIN"/>
    <property type="match status" value="1"/>
</dbReference>
<reference evidence="3 4" key="1">
    <citation type="submission" date="2015-11" db="EMBL/GenBank/DDBJ databases">
        <title>Genome-wide analysis reveals the secondary metabolome in Streptomyces kanasensis ZX01.</title>
        <authorList>
            <person name="Zhang G."/>
            <person name="Han L."/>
            <person name="Feng J."/>
            <person name="Zhang X."/>
        </authorList>
    </citation>
    <scope>NUCLEOTIDE SEQUENCE [LARGE SCALE GENOMIC DNA]</scope>
    <source>
        <strain evidence="3 4">ZX01</strain>
    </source>
</reference>
<dbReference type="Proteomes" id="UP000054011">
    <property type="component" value="Unassembled WGS sequence"/>
</dbReference>
<keyword evidence="4" id="KW-1185">Reference proteome</keyword>
<dbReference type="InterPro" id="IPR025326">
    <property type="entry name" value="DUF4232"/>
</dbReference>
<feature type="region of interest" description="Disordered" evidence="1">
    <location>
        <begin position="37"/>
        <end position="62"/>
    </location>
</feature>
<dbReference type="EMBL" id="LNSV01000008">
    <property type="protein sequence ID" value="KUH39775.1"/>
    <property type="molecule type" value="Genomic_DNA"/>
</dbReference>
<protein>
    <recommendedName>
        <fullName evidence="2">DUF4232 domain-containing protein</fullName>
    </recommendedName>
</protein>
<gene>
    <name evidence="3" type="ORF">ATE80_05420</name>
</gene>
<evidence type="ECO:0000313" key="3">
    <source>
        <dbReference type="EMBL" id="KUH39775.1"/>
    </source>
</evidence>
<name>A0A100Y8S3_9ACTN</name>
<accession>A0A100Y8S3</accession>
<evidence type="ECO:0000259" key="2">
    <source>
        <dbReference type="Pfam" id="PF14016"/>
    </source>
</evidence>
<dbReference type="RefSeq" id="WP_058940967.1">
    <property type="nucleotide sequence ID" value="NZ_LNSV01000008.1"/>
</dbReference>
<dbReference type="Pfam" id="PF14016">
    <property type="entry name" value="DUF4232"/>
    <property type="match status" value="1"/>
</dbReference>